<dbReference type="EMBL" id="UFSX01000001">
    <property type="protein sequence ID" value="SUV29394.1"/>
    <property type="molecule type" value="Genomic_DNA"/>
</dbReference>
<dbReference type="Gene3D" id="3.30.70.940">
    <property type="entry name" value="NusG, N-terminal domain"/>
    <property type="match status" value="1"/>
</dbReference>
<dbReference type="GeneID" id="93071287"/>
<dbReference type="InterPro" id="IPR008991">
    <property type="entry name" value="Translation_prot_SH3-like_sf"/>
</dbReference>
<evidence type="ECO:0000313" key="6">
    <source>
        <dbReference type="EMBL" id="SUV29394.1"/>
    </source>
</evidence>
<keyword evidence="3" id="KW-0804">Transcription</keyword>
<dbReference type="SUPFAM" id="SSF82679">
    <property type="entry name" value="N-utilization substance G protein NusG, N-terminal domain"/>
    <property type="match status" value="1"/>
</dbReference>
<dbReference type="KEGG" id="beg:INE88_03480"/>
<reference evidence="6 7" key="1">
    <citation type="submission" date="2018-06" db="EMBL/GenBank/DDBJ databases">
        <authorList>
            <consortium name="Pathogen Informatics"/>
            <person name="Doyle S."/>
        </authorList>
    </citation>
    <scope>NUCLEOTIDE SEQUENCE [LARGE SCALE GENOMIC DNA]</scope>
    <source>
        <strain evidence="6 7">NCTC11155</strain>
    </source>
</reference>
<name>A0A380YKZ7_9BACE</name>
<sequence>MPRSSENIQSESQYISNCQLKRDCQLHWYVVRVTYSRELSLKDYLDKADIENFIPMHYEYIMRNERRVRKLVPAIHNLVFIRSTRACIDEIKNNYALNIPVRYIMNRETRQPVIIPDAQMRSFILVAGTYDEAVIYVEPEELKLVKGTKVRITGGVFEGAVGEFVRLRHDRRVVVNIEGVMAVATTFIHSSLIEPIENI</sequence>
<dbReference type="PANTHER" id="PTHR30265:SF4">
    <property type="entry name" value="KOW MOTIF FAMILY PROTEIN, EXPRESSED"/>
    <property type="match status" value="1"/>
</dbReference>
<dbReference type="InterPro" id="IPR043425">
    <property type="entry name" value="NusG-like"/>
</dbReference>
<evidence type="ECO:0000256" key="3">
    <source>
        <dbReference type="ARBA" id="ARBA00023163"/>
    </source>
</evidence>
<dbReference type="STRING" id="483216.BACEGG_02460"/>
<dbReference type="InterPro" id="IPR006645">
    <property type="entry name" value="NGN-like_dom"/>
</dbReference>
<dbReference type="PANTHER" id="PTHR30265">
    <property type="entry name" value="RHO-INTERACTING TRANSCRIPTION TERMINATION FACTOR NUSG"/>
    <property type="match status" value="1"/>
</dbReference>
<organism evidence="6 7">
    <name type="scientific">Bacteroides eggerthii</name>
    <dbReference type="NCBI Taxonomy" id="28111"/>
    <lineage>
        <taxon>Bacteria</taxon>
        <taxon>Pseudomonadati</taxon>
        <taxon>Bacteroidota</taxon>
        <taxon>Bacteroidia</taxon>
        <taxon>Bacteroidales</taxon>
        <taxon>Bacteroidaceae</taxon>
        <taxon>Bacteroides</taxon>
    </lineage>
</organism>
<protein>
    <submittedName>
        <fullName evidence="6">Putative LPS biosynthesis transcriptional regulatory protein</fullName>
    </submittedName>
    <submittedName>
        <fullName evidence="5">Transcription termination factor nusG</fullName>
    </submittedName>
</protein>
<gene>
    <name evidence="5" type="ORF">INE88_03480</name>
    <name evidence="6" type="ORF">NCTC11155_01377</name>
</gene>
<keyword evidence="1" id="KW-0889">Transcription antitermination</keyword>
<dbReference type="GO" id="GO:0031564">
    <property type="term" value="P:transcription antitermination"/>
    <property type="evidence" value="ECO:0007669"/>
    <property type="project" value="UniProtKB-KW"/>
</dbReference>
<reference evidence="5" key="2">
    <citation type="journal article" date="2021" name="PLoS Genet.">
        <title>Mobile Type VI secretion system loci of the gut Bacteroidales display extensive intra-ecosystem transfer, multi-species spread and geographical clustering.</title>
        <authorList>
            <person name="Garcia-Bayona L."/>
            <person name="Coyne M.J."/>
            <person name="Comstock L.E."/>
        </authorList>
    </citation>
    <scope>NUCLEOTIDE SEQUENCE</scope>
    <source>
        <strain evidence="5">CL11T00C20</strain>
    </source>
</reference>
<dbReference type="NCBIfam" id="NF033644">
    <property type="entry name" value="antiterm_UpxY"/>
    <property type="match status" value="1"/>
</dbReference>
<dbReference type="Proteomes" id="UP000254424">
    <property type="component" value="Unassembled WGS sequence"/>
</dbReference>
<dbReference type="AlphaFoldDB" id="A0A380YKZ7"/>
<dbReference type="Pfam" id="PF02357">
    <property type="entry name" value="NusG"/>
    <property type="match status" value="1"/>
</dbReference>
<dbReference type="InterPro" id="IPR036735">
    <property type="entry name" value="NGN_dom_sf"/>
</dbReference>
<dbReference type="RefSeq" id="WP_085961407.1">
    <property type="nucleotide sequence ID" value="NZ_CABKNQ010000018.1"/>
</dbReference>
<dbReference type="EMBL" id="CP072227">
    <property type="protein sequence ID" value="QUT46645.1"/>
    <property type="molecule type" value="Genomic_DNA"/>
</dbReference>
<dbReference type="Proteomes" id="UP000679226">
    <property type="component" value="Chromosome"/>
</dbReference>
<evidence type="ECO:0000256" key="1">
    <source>
        <dbReference type="ARBA" id="ARBA00022814"/>
    </source>
</evidence>
<proteinExistence type="predicted"/>
<keyword evidence="2" id="KW-0805">Transcription regulation</keyword>
<dbReference type="CDD" id="cd09895">
    <property type="entry name" value="NGN_SP_UpxY"/>
    <property type="match status" value="1"/>
</dbReference>
<evidence type="ECO:0000259" key="4">
    <source>
        <dbReference type="Pfam" id="PF02357"/>
    </source>
</evidence>
<accession>A0A380YKZ7</accession>
<evidence type="ECO:0000256" key="2">
    <source>
        <dbReference type="ARBA" id="ARBA00023015"/>
    </source>
</evidence>
<dbReference type="GO" id="GO:0006354">
    <property type="term" value="P:DNA-templated transcription elongation"/>
    <property type="evidence" value="ECO:0007669"/>
    <property type="project" value="InterPro"/>
</dbReference>
<evidence type="ECO:0000313" key="5">
    <source>
        <dbReference type="EMBL" id="QUT46645.1"/>
    </source>
</evidence>
<dbReference type="SUPFAM" id="SSF50104">
    <property type="entry name" value="Translation proteins SH3-like domain"/>
    <property type="match status" value="1"/>
</dbReference>
<feature type="domain" description="NusG-like N-terminal" evidence="4">
    <location>
        <begin position="27"/>
        <end position="123"/>
    </location>
</feature>
<evidence type="ECO:0000313" key="7">
    <source>
        <dbReference type="Proteomes" id="UP000254424"/>
    </source>
</evidence>